<dbReference type="Pfam" id="PF00326">
    <property type="entry name" value="Peptidase_S9"/>
    <property type="match status" value="1"/>
</dbReference>
<dbReference type="GO" id="GO:0008236">
    <property type="term" value="F:serine-type peptidase activity"/>
    <property type="evidence" value="ECO:0007669"/>
    <property type="project" value="InterPro"/>
</dbReference>
<evidence type="ECO:0000313" key="3">
    <source>
        <dbReference type="Proteomes" id="UP000178817"/>
    </source>
</evidence>
<accession>A0A1G2SBW1</accession>
<dbReference type="Proteomes" id="UP000178817">
    <property type="component" value="Unassembled WGS sequence"/>
</dbReference>
<dbReference type="GO" id="GO:0006508">
    <property type="term" value="P:proteolysis"/>
    <property type="evidence" value="ECO:0007669"/>
    <property type="project" value="InterPro"/>
</dbReference>
<evidence type="ECO:0000313" key="2">
    <source>
        <dbReference type="EMBL" id="OHA82520.1"/>
    </source>
</evidence>
<dbReference type="STRING" id="1802726.A3B07_02775"/>
<gene>
    <name evidence="2" type="ORF">A3B07_02775</name>
</gene>
<dbReference type="Gene3D" id="3.40.50.1820">
    <property type="entry name" value="alpha/beta hydrolase"/>
    <property type="match status" value="1"/>
</dbReference>
<comment type="caution">
    <text evidence="2">The sequence shown here is derived from an EMBL/GenBank/DDBJ whole genome shotgun (WGS) entry which is preliminary data.</text>
</comment>
<protein>
    <recommendedName>
        <fullName evidence="1">Peptidase S9 prolyl oligopeptidase catalytic domain-containing protein</fullName>
    </recommendedName>
</protein>
<dbReference type="AlphaFoldDB" id="A0A1G2SBW1"/>
<proteinExistence type="predicted"/>
<reference evidence="2 3" key="1">
    <citation type="journal article" date="2016" name="Nat. Commun.">
        <title>Thousands of microbial genomes shed light on interconnected biogeochemical processes in an aquifer system.</title>
        <authorList>
            <person name="Anantharaman K."/>
            <person name="Brown C.T."/>
            <person name="Hug L.A."/>
            <person name="Sharon I."/>
            <person name="Castelle C.J."/>
            <person name="Probst A.J."/>
            <person name="Thomas B.C."/>
            <person name="Singh A."/>
            <person name="Wilkins M.J."/>
            <person name="Karaoz U."/>
            <person name="Brodie E.L."/>
            <person name="Williams K.H."/>
            <person name="Hubbard S.S."/>
            <person name="Banfield J.F."/>
        </authorList>
    </citation>
    <scope>NUCLEOTIDE SEQUENCE [LARGE SCALE GENOMIC DNA]</scope>
</reference>
<dbReference type="SUPFAM" id="SSF53474">
    <property type="entry name" value="alpha/beta-Hydrolases"/>
    <property type="match status" value="1"/>
</dbReference>
<sequence>MVNILRTRFKKEIVSEFLPPAINSNKVIILCAGMPSYPGRRNDLMEFLSQKGYWVFLPRYRGTWESGGSFLKRSPHQDILDITDSLEAGFIDLWNKKKYAIRNPNVFVIGSSFGGPAAILSSLHPKVKKIVALSPVIDWNNESELEPIDWLGEFTRSAFGNGYRFEQRDWDKLKSGKFYSPLAAQNKLKGANILLFHAKDDEVVYYEPTKVFSVKTNSTLVTLKTGGHLSISQISTPQFWKKISSFITKRTPKG</sequence>
<dbReference type="InterPro" id="IPR029058">
    <property type="entry name" value="AB_hydrolase_fold"/>
</dbReference>
<dbReference type="PANTHER" id="PTHR12277">
    <property type="entry name" value="ALPHA/BETA HYDROLASE DOMAIN-CONTAINING PROTEIN"/>
    <property type="match status" value="1"/>
</dbReference>
<dbReference type="InterPro" id="IPR001375">
    <property type="entry name" value="Peptidase_S9_cat"/>
</dbReference>
<evidence type="ECO:0000259" key="1">
    <source>
        <dbReference type="Pfam" id="PF00326"/>
    </source>
</evidence>
<organism evidence="2 3">
    <name type="scientific">Candidatus Yonathbacteria bacterium RIFCSPLOWO2_01_FULL_43_27</name>
    <dbReference type="NCBI Taxonomy" id="1802726"/>
    <lineage>
        <taxon>Bacteria</taxon>
        <taxon>Candidatus Yonathiibacteriota</taxon>
    </lineage>
</organism>
<name>A0A1G2SBW1_9BACT</name>
<feature type="domain" description="Peptidase S9 prolyl oligopeptidase catalytic" evidence="1">
    <location>
        <begin position="45"/>
        <end position="233"/>
    </location>
</feature>
<dbReference type="EMBL" id="MHUV01000006">
    <property type="protein sequence ID" value="OHA82520.1"/>
    <property type="molecule type" value="Genomic_DNA"/>
</dbReference>